<dbReference type="PANTHER" id="PTHR33332">
    <property type="entry name" value="REVERSE TRANSCRIPTASE DOMAIN-CONTAINING PROTEIN"/>
    <property type="match status" value="1"/>
</dbReference>
<dbReference type="OrthoDB" id="10056483at2759"/>
<dbReference type="AlphaFoldDB" id="A0A821WC01"/>
<dbReference type="Proteomes" id="UP000663880">
    <property type="component" value="Unassembled WGS sequence"/>
</dbReference>
<keyword evidence="3" id="KW-1185">Reference proteome</keyword>
<feature type="transmembrane region" description="Helical" evidence="1">
    <location>
        <begin position="181"/>
        <end position="199"/>
    </location>
</feature>
<evidence type="ECO:0000313" key="2">
    <source>
        <dbReference type="EMBL" id="CAF4921648.1"/>
    </source>
</evidence>
<comment type="caution">
    <text evidence="2">The sequence shown here is derived from an EMBL/GenBank/DDBJ whole genome shotgun (WGS) entry which is preliminary data.</text>
</comment>
<organism evidence="2 3">
    <name type="scientific">Pieris macdunnoughi</name>
    <dbReference type="NCBI Taxonomy" id="345717"/>
    <lineage>
        <taxon>Eukaryota</taxon>
        <taxon>Metazoa</taxon>
        <taxon>Ecdysozoa</taxon>
        <taxon>Arthropoda</taxon>
        <taxon>Hexapoda</taxon>
        <taxon>Insecta</taxon>
        <taxon>Pterygota</taxon>
        <taxon>Neoptera</taxon>
        <taxon>Endopterygota</taxon>
        <taxon>Lepidoptera</taxon>
        <taxon>Glossata</taxon>
        <taxon>Ditrysia</taxon>
        <taxon>Papilionoidea</taxon>
        <taxon>Pieridae</taxon>
        <taxon>Pierinae</taxon>
        <taxon>Pieris</taxon>
    </lineage>
</organism>
<protein>
    <recommendedName>
        <fullName evidence="4">Reverse transcriptase domain-containing protein</fullName>
    </recommendedName>
</protein>
<proteinExistence type="predicted"/>
<evidence type="ECO:0008006" key="4">
    <source>
        <dbReference type="Google" id="ProtNLM"/>
    </source>
</evidence>
<name>A0A821WC01_9NEOP</name>
<dbReference type="EMBL" id="CAJOBZ010000058">
    <property type="protein sequence ID" value="CAF4921648.1"/>
    <property type="molecule type" value="Genomic_DNA"/>
</dbReference>
<sequence>MINDLPGVVRDATCLLFADDLKLLIAIREEGDCERFQLDIDRVDEWSKKNKLFFNTSKCSIITFSRMKKPINFNYTLNNTVLKRMDTVRDLGVNLDAELTFRNHIQNVCKKAYRSLGFVLRRVGGFTSITAISTLYNALVRSQLESNAIIWAPHEAKYSLMLERIQNKFTRFLYLRLYGVYPFYPLMYPTLFVIGMVGYNKLETRRDMALAMYRVSQ</sequence>
<keyword evidence="1" id="KW-0812">Transmembrane</keyword>
<accession>A0A821WC01</accession>
<evidence type="ECO:0000256" key="1">
    <source>
        <dbReference type="SAM" id="Phobius"/>
    </source>
</evidence>
<keyword evidence="1" id="KW-0472">Membrane</keyword>
<keyword evidence="1" id="KW-1133">Transmembrane helix</keyword>
<gene>
    <name evidence="2" type="ORF">PMACD_LOCUS13083</name>
</gene>
<reference evidence="2" key="1">
    <citation type="submission" date="2021-02" db="EMBL/GenBank/DDBJ databases">
        <authorList>
            <person name="Steward A R."/>
        </authorList>
    </citation>
    <scope>NUCLEOTIDE SEQUENCE</scope>
</reference>
<evidence type="ECO:0000313" key="3">
    <source>
        <dbReference type="Proteomes" id="UP000663880"/>
    </source>
</evidence>